<evidence type="ECO:0000313" key="3">
    <source>
        <dbReference type="EMBL" id="KAA6455354.1"/>
    </source>
</evidence>
<dbReference type="EMBL" id="QSMZ01000037">
    <property type="protein sequence ID" value="KAA6455354.1"/>
    <property type="molecule type" value="Genomic_DNA"/>
</dbReference>
<dbReference type="GO" id="GO:0046872">
    <property type="term" value="F:metal ion binding"/>
    <property type="evidence" value="ECO:0007669"/>
    <property type="project" value="UniProtKB-KW"/>
</dbReference>
<comment type="caution">
    <text evidence="3">The sequence shown here is derived from an EMBL/GenBank/DDBJ whole genome shotgun (WGS) entry which is preliminary data.</text>
</comment>
<dbReference type="InterPro" id="IPR007822">
    <property type="entry name" value="LANC-like"/>
</dbReference>
<dbReference type="InterPro" id="IPR017146">
    <property type="entry name" value="Lanti_2_LanM"/>
</dbReference>
<keyword evidence="1" id="KW-0862">Zinc</keyword>
<feature type="binding site" evidence="1">
    <location>
        <position position="965"/>
    </location>
    <ligand>
        <name>Zn(2+)</name>
        <dbReference type="ChEBI" id="CHEBI:29105"/>
    </ligand>
</feature>
<dbReference type="Pfam" id="PF05147">
    <property type="entry name" value="LANC_like"/>
    <property type="match status" value="1"/>
</dbReference>
<dbReference type="SUPFAM" id="SSF158745">
    <property type="entry name" value="LanC-like"/>
    <property type="match status" value="1"/>
</dbReference>
<dbReference type="PANTHER" id="PTHR12736">
    <property type="entry name" value="LANC-LIKE PROTEIN"/>
    <property type="match status" value="1"/>
</dbReference>
<evidence type="ECO:0000313" key="4">
    <source>
        <dbReference type="Proteomes" id="UP000323321"/>
    </source>
</evidence>
<feature type="binding site" evidence="1">
    <location>
        <position position="920"/>
    </location>
    <ligand>
        <name>Zn(2+)</name>
        <dbReference type="ChEBI" id="CHEBI:29105"/>
    </ligand>
</feature>
<evidence type="ECO:0000259" key="2">
    <source>
        <dbReference type="Pfam" id="PF13575"/>
    </source>
</evidence>
<feature type="binding site" evidence="1">
    <location>
        <position position="966"/>
    </location>
    <ligand>
        <name>Zn(2+)</name>
        <dbReference type="ChEBI" id="CHEBI:29105"/>
    </ligand>
</feature>
<protein>
    <submittedName>
        <fullName evidence="3">Type 2 lantipeptide synthetase LanM</fullName>
    </submittedName>
</protein>
<sequence length="1052" mass="122326">MLIHSYINEKAFAKSLNLKERYKTLKSRRDLLLSEDLNLAQLNKWIDKMFRSNKADFDFKLKMNEMTKEDFASLIEKIPESKEHLYIDELNEHVNLRVLEIGIELCESKPLSAEEDLGFIEFVRPFALYAAEMIDSSLKYRLNRIRYGHEEIKEMLVRSLVEELLNNAVRSLVLEFNIAKLREELVGETPEERFLSFVREKARNKENLIAFYEEYATLTRRLILRTEYFIQNVQMLLFRLNENWLQLQKEFQLQDVSLSEIKVGLGDTHQEGKTVVQLVFSSGKEILYKPKSMEITKSYHAFLEWMNEVSGSIQLPSYKVLDFGEYGWEEKILYKPCSSKEEVERYYLRFGKLIGLMHMLKGADLHFENIIAHGEYPYIIDSETIFHQYPKLNFPDSAEVKLKYEQSDSVIGSGLLPQAMFQNIDGKGIDLSALNGKEQDLPFKVLALSQNSKDEMEFTMKEAKSQSAKNLPKLGVEEIYVEDYLTFIIDGFQEMCKFFIEYKEEILSERGPLITFRENKIRIVARATQQYCNFLQESTHPDYMRDSILLEQLFERVWYYPYENKGLVIHEIQDLLRADVPIFTTFTDSRDLYSSTGERMEDFFKESGYEQVYNRIYHFDDKELEKQRGWLKLAIQGNRDIDIKVRRKEDYRSELLENHQETILQEAINIGESLVENVVLSDDKTTASWLQANVIHDKWYVAPMKQNLYDGLGGVALFLLYLNKVTGNEKYLEVAHKALKSAMNPLSKAKGLLSTFLGKYSLLYPLAHFQSISPRKEYQDFLEEIKVELKERLKEEEEFDLLSGSAGVIQVALNLFEMTKDQDYLDLADMYSKHLVENVSILESGVAWKNKHTNSYLGGFSHGTSGIAWSLWRSGIMNRNQEYIDLAKKAFAYDRSLFEKEESAWKDTRESEKKCLHQWCHGSTGIGLSRVLVRSYEEDVEMDEEIRVAVDNVRKYGFKNNDTLCHGNMGDTELLLAVSQLYGNKELYEQALQIGIQVINNYRETGSYQCDAPDDIQSFGMFVGIAGVGMQLLRLLQPNEIPSVMTLENVKG</sequence>
<dbReference type="Proteomes" id="UP000323321">
    <property type="component" value="Unassembled WGS sequence"/>
</dbReference>
<dbReference type="PRINTS" id="PR01950">
    <property type="entry name" value="LANCSUPER"/>
</dbReference>
<dbReference type="PANTHER" id="PTHR12736:SF7">
    <property type="entry name" value="LANC-LIKE PROTEIN 3"/>
    <property type="match status" value="1"/>
</dbReference>
<proteinExistence type="predicted"/>
<dbReference type="AlphaFoldDB" id="A0A9W7UP16"/>
<dbReference type="InterPro" id="IPR025410">
    <property type="entry name" value="Lant_dehyd"/>
</dbReference>
<dbReference type="Pfam" id="PF13575">
    <property type="entry name" value="DUF4135"/>
    <property type="match status" value="1"/>
</dbReference>
<dbReference type="NCBIfam" id="TIGR03897">
    <property type="entry name" value="lanti_2_LanM"/>
    <property type="match status" value="1"/>
</dbReference>
<keyword evidence="1" id="KW-0479">Metal-binding</keyword>
<dbReference type="GO" id="GO:0031179">
    <property type="term" value="P:peptide modification"/>
    <property type="evidence" value="ECO:0007669"/>
    <property type="project" value="InterPro"/>
</dbReference>
<gene>
    <name evidence="3" type="primary">lanM</name>
    <name evidence="3" type="ORF">DX932_27660</name>
</gene>
<evidence type="ECO:0000256" key="1">
    <source>
        <dbReference type="PIRSR" id="PIRSR607822-1"/>
    </source>
</evidence>
<dbReference type="Gene3D" id="1.50.10.10">
    <property type="match status" value="1"/>
</dbReference>
<name>A0A9W7UP16_BACCE</name>
<dbReference type="SMART" id="SM01260">
    <property type="entry name" value="LANC_like"/>
    <property type="match status" value="1"/>
</dbReference>
<reference evidence="3 4" key="1">
    <citation type="submission" date="2018-08" db="EMBL/GenBank/DDBJ databases">
        <title>Bacillus phenotypic plasticity.</title>
        <authorList>
            <person name="Hurtado E."/>
        </authorList>
    </citation>
    <scope>NUCLEOTIDE SEQUENCE [LARGE SCALE GENOMIC DNA]</scope>
    <source>
        <strain evidence="3 4">111b</strain>
    </source>
</reference>
<organism evidence="3 4">
    <name type="scientific">Bacillus cereus</name>
    <dbReference type="NCBI Taxonomy" id="1396"/>
    <lineage>
        <taxon>Bacteria</taxon>
        <taxon>Bacillati</taxon>
        <taxon>Bacillota</taxon>
        <taxon>Bacilli</taxon>
        <taxon>Bacillales</taxon>
        <taxon>Bacillaceae</taxon>
        <taxon>Bacillus</taxon>
        <taxon>Bacillus cereus group</taxon>
    </lineage>
</organism>
<accession>A0A9W7UP16</accession>
<dbReference type="RefSeq" id="WP_150159042.1">
    <property type="nucleotide sequence ID" value="NZ_QSMZ01000037.1"/>
</dbReference>
<dbReference type="CDD" id="cd04792">
    <property type="entry name" value="LanM-like"/>
    <property type="match status" value="1"/>
</dbReference>
<dbReference type="GO" id="GO:0005975">
    <property type="term" value="P:carbohydrate metabolic process"/>
    <property type="evidence" value="ECO:0007669"/>
    <property type="project" value="InterPro"/>
</dbReference>
<dbReference type="PIRSF" id="PIRSF037228">
    <property type="entry name" value="Lant_mod_RumM"/>
    <property type="match status" value="1"/>
</dbReference>
<dbReference type="GO" id="GO:0005886">
    <property type="term" value="C:plasma membrane"/>
    <property type="evidence" value="ECO:0007669"/>
    <property type="project" value="TreeGrafter"/>
</dbReference>
<dbReference type="InterPro" id="IPR012341">
    <property type="entry name" value="6hp_glycosidase-like_sf"/>
</dbReference>
<feature type="domain" description="Lantibiotic biosynthesis protein dehydration" evidence="2">
    <location>
        <begin position="215"/>
        <end position="585"/>
    </location>
</feature>